<feature type="chain" id="PRO_5028878013" evidence="17">
    <location>
        <begin position="31"/>
        <end position="2763"/>
    </location>
</feature>
<dbReference type="Gene3D" id="2.10.25.10">
    <property type="entry name" value="Laminin"/>
    <property type="match status" value="2"/>
</dbReference>
<dbReference type="Gene3D" id="4.10.1240.10">
    <property type="entry name" value="GPCR, family 2, extracellular hormone receptor domain"/>
    <property type="match status" value="1"/>
</dbReference>
<dbReference type="CDD" id="cd00055">
    <property type="entry name" value="EGF_Lam"/>
    <property type="match status" value="1"/>
</dbReference>
<keyword evidence="5 17" id="KW-0732">Signal</keyword>
<protein>
    <submittedName>
        <fullName evidence="23">Protocadherin Fat 1</fullName>
    </submittedName>
</protein>
<feature type="domain" description="Cadherin" evidence="21">
    <location>
        <begin position="711"/>
        <end position="811"/>
    </location>
</feature>
<dbReference type="CDD" id="cd11304">
    <property type="entry name" value="Cadherin_repeat"/>
    <property type="match status" value="7"/>
</dbReference>
<feature type="domain" description="Cadherin" evidence="21">
    <location>
        <begin position="379"/>
        <end position="501"/>
    </location>
</feature>
<feature type="domain" description="G-protein coupled receptors family 2 profile 1" evidence="20">
    <location>
        <begin position="1933"/>
        <end position="2008"/>
    </location>
</feature>
<dbReference type="GO" id="GO:0016477">
    <property type="term" value="P:cell migration"/>
    <property type="evidence" value="ECO:0007669"/>
    <property type="project" value="TreeGrafter"/>
</dbReference>
<keyword evidence="10 16" id="KW-0472">Membrane</keyword>
<evidence type="ECO:0000256" key="14">
    <source>
        <dbReference type="PROSITE-ProRule" id="PRU00076"/>
    </source>
</evidence>
<dbReference type="PROSITE" id="PS01186">
    <property type="entry name" value="EGF_2"/>
    <property type="match status" value="1"/>
</dbReference>
<dbReference type="FunFam" id="2.60.40.60:FF:000080">
    <property type="entry name" value="FAT atypical cadherin 1"/>
    <property type="match status" value="1"/>
</dbReference>
<feature type="domain" description="Cadherin" evidence="21">
    <location>
        <begin position="513"/>
        <end position="609"/>
    </location>
</feature>
<dbReference type="InterPro" id="IPR001881">
    <property type="entry name" value="EGF-like_Ca-bd_dom"/>
</dbReference>
<comment type="caution">
    <text evidence="14">Lacks conserved residue(s) required for the propagation of feature annotation.</text>
</comment>
<keyword evidence="12" id="KW-0325">Glycoprotein</keyword>
<evidence type="ECO:0000256" key="9">
    <source>
        <dbReference type="ARBA" id="ARBA00022989"/>
    </source>
</evidence>
<evidence type="ECO:0000259" key="21">
    <source>
        <dbReference type="PROSITE" id="PS50268"/>
    </source>
</evidence>
<dbReference type="InterPro" id="IPR002126">
    <property type="entry name" value="Cadherin-like_dom"/>
</dbReference>
<dbReference type="CDD" id="cd00054">
    <property type="entry name" value="EGF_CA"/>
    <property type="match status" value="2"/>
</dbReference>
<dbReference type="SUPFAM" id="SSF49313">
    <property type="entry name" value="Cadherin-like"/>
    <property type="match status" value="8"/>
</dbReference>
<dbReference type="SUPFAM" id="SSF111418">
    <property type="entry name" value="Hormone receptor domain"/>
    <property type="match status" value="1"/>
</dbReference>
<dbReference type="GO" id="GO:0007156">
    <property type="term" value="P:homophilic cell adhesion via plasma membrane adhesion molecules"/>
    <property type="evidence" value="ECO:0007669"/>
    <property type="project" value="InterPro"/>
</dbReference>
<evidence type="ECO:0000259" key="19">
    <source>
        <dbReference type="PROSITE" id="PS50026"/>
    </source>
</evidence>
<evidence type="ECO:0000259" key="20">
    <source>
        <dbReference type="PROSITE" id="PS50227"/>
    </source>
</evidence>
<dbReference type="Proteomes" id="UP000492821">
    <property type="component" value="Unassembled WGS sequence"/>
</dbReference>
<dbReference type="GO" id="GO:0050793">
    <property type="term" value="P:regulation of developmental process"/>
    <property type="evidence" value="ECO:0007669"/>
    <property type="project" value="UniProtKB-ARBA"/>
</dbReference>
<dbReference type="FunFam" id="2.60.40.60:FF:000020">
    <property type="entry name" value="Dachsous cadherin-related 1b"/>
    <property type="match status" value="2"/>
</dbReference>
<feature type="domain" description="Cadherin" evidence="21">
    <location>
        <begin position="274"/>
        <end position="378"/>
    </location>
</feature>
<dbReference type="GO" id="GO:0001736">
    <property type="term" value="P:establishment of planar polarity"/>
    <property type="evidence" value="ECO:0007669"/>
    <property type="project" value="UniProtKB-ARBA"/>
</dbReference>
<dbReference type="GO" id="GO:0048589">
    <property type="term" value="P:developmental growth"/>
    <property type="evidence" value="ECO:0007669"/>
    <property type="project" value="UniProtKB-ARBA"/>
</dbReference>
<evidence type="ECO:0000256" key="8">
    <source>
        <dbReference type="ARBA" id="ARBA00022889"/>
    </source>
</evidence>
<dbReference type="PROSITE" id="PS50227">
    <property type="entry name" value="G_PROTEIN_RECEP_F2_3"/>
    <property type="match status" value="1"/>
</dbReference>
<feature type="disulfide bond" evidence="14">
    <location>
        <begin position="1816"/>
        <end position="1833"/>
    </location>
</feature>
<dbReference type="GO" id="GO:0005509">
    <property type="term" value="F:calcium ion binding"/>
    <property type="evidence" value="ECO:0007669"/>
    <property type="project" value="UniProtKB-UniRule"/>
</dbReference>
<keyword evidence="9 16" id="KW-1133">Transmembrane helix</keyword>
<dbReference type="PROSITE" id="PS50268">
    <property type="entry name" value="CADHERIN_2"/>
    <property type="match status" value="8"/>
</dbReference>
<dbReference type="PROSITE" id="PS50026">
    <property type="entry name" value="EGF_3"/>
    <property type="match status" value="3"/>
</dbReference>
<dbReference type="FunFam" id="2.10.25.10:FF:000066">
    <property type="entry name" value="FAT atypical cadherin 4"/>
    <property type="match status" value="1"/>
</dbReference>
<dbReference type="GO" id="GO:0004930">
    <property type="term" value="F:G protein-coupled receptor activity"/>
    <property type="evidence" value="ECO:0007669"/>
    <property type="project" value="InterPro"/>
</dbReference>
<evidence type="ECO:0000256" key="15">
    <source>
        <dbReference type="SAM" id="MobiDB-lite"/>
    </source>
</evidence>
<dbReference type="PROSITE" id="PS00022">
    <property type="entry name" value="EGF_1"/>
    <property type="match status" value="2"/>
</dbReference>
<dbReference type="WBParaSite" id="Pan_g24200.t1">
    <property type="protein sequence ID" value="Pan_g24200.t1"/>
    <property type="gene ID" value="Pan_g24200"/>
</dbReference>
<dbReference type="Gene3D" id="2.60.120.200">
    <property type="match status" value="2"/>
</dbReference>
<evidence type="ECO:0000256" key="7">
    <source>
        <dbReference type="ARBA" id="ARBA00022837"/>
    </source>
</evidence>
<reference evidence="23" key="2">
    <citation type="submission" date="2020-10" db="UniProtKB">
        <authorList>
            <consortium name="WormBaseParasite"/>
        </authorList>
    </citation>
    <scope>IDENTIFICATION</scope>
</reference>
<dbReference type="Pfam" id="PF00008">
    <property type="entry name" value="EGF"/>
    <property type="match status" value="1"/>
</dbReference>
<reference evidence="22" key="1">
    <citation type="journal article" date="2013" name="Genetics">
        <title>The draft genome and transcriptome of Panagrellus redivivus are shaped by the harsh demands of a free-living lifestyle.</title>
        <authorList>
            <person name="Srinivasan J."/>
            <person name="Dillman A.R."/>
            <person name="Macchietto M.G."/>
            <person name="Heikkinen L."/>
            <person name="Lakso M."/>
            <person name="Fracchia K.M."/>
            <person name="Antoshechkin I."/>
            <person name="Mortazavi A."/>
            <person name="Wong G."/>
            <person name="Sternberg P.W."/>
        </authorList>
    </citation>
    <scope>NUCLEOTIDE SEQUENCE [LARGE SCALE GENOMIC DNA]</scope>
    <source>
        <strain evidence="22">MT8872</strain>
    </source>
</reference>
<evidence type="ECO:0000256" key="5">
    <source>
        <dbReference type="ARBA" id="ARBA00022729"/>
    </source>
</evidence>
<keyword evidence="4 16" id="KW-0812">Transmembrane</keyword>
<evidence type="ECO:0000256" key="17">
    <source>
        <dbReference type="SAM" id="SignalP"/>
    </source>
</evidence>
<dbReference type="GO" id="GO:0016342">
    <property type="term" value="C:catenin complex"/>
    <property type="evidence" value="ECO:0007669"/>
    <property type="project" value="TreeGrafter"/>
</dbReference>
<dbReference type="InterPro" id="IPR015919">
    <property type="entry name" value="Cadherin-like_sf"/>
</dbReference>
<dbReference type="PROSITE" id="PS50025">
    <property type="entry name" value="LAM_G_DOMAIN"/>
    <property type="match status" value="2"/>
</dbReference>
<feature type="transmembrane region" description="Helical" evidence="16">
    <location>
        <begin position="2441"/>
        <end position="2462"/>
    </location>
</feature>
<dbReference type="InterPro" id="IPR001879">
    <property type="entry name" value="GPCR_2_extracellular_dom"/>
</dbReference>
<dbReference type="GO" id="GO:0051239">
    <property type="term" value="P:regulation of multicellular organismal process"/>
    <property type="evidence" value="ECO:0007669"/>
    <property type="project" value="UniProtKB-ARBA"/>
</dbReference>
<feature type="transmembrane region" description="Helical" evidence="16">
    <location>
        <begin position="2377"/>
        <end position="2396"/>
    </location>
</feature>
<feature type="disulfide bond" evidence="14">
    <location>
        <begin position="1835"/>
        <end position="1844"/>
    </location>
</feature>
<dbReference type="PANTHER" id="PTHR24027:SF438">
    <property type="entry name" value="CADHERIN 23"/>
    <property type="match status" value="1"/>
</dbReference>
<dbReference type="SUPFAM" id="SSF57196">
    <property type="entry name" value="EGF/Laminin"/>
    <property type="match status" value="2"/>
</dbReference>
<dbReference type="Pfam" id="PF02210">
    <property type="entry name" value="Laminin_G_2"/>
    <property type="match status" value="2"/>
</dbReference>
<dbReference type="GO" id="GO:0045296">
    <property type="term" value="F:cadherin binding"/>
    <property type="evidence" value="ECO:0007669"/>
    <property type="project" value="TreeGrafter"/>
</dbReference>
<dbReference type="GO" id="GO:0007163">
    <property type="term" value="P:establishment or maintenance of cell polarity"/>
    <property type="evidence" value="ECO:0007669"/>
    <property type="project" value="UniProtKB-ARBA"/>
</dbReference>
<dbReference type="InterPro" id="IPR002049">
    <property type="entry name" value="LE_dom"/>
</dbReference>
<accession>A0A7E4VR33</accession>
<evidence type="ECO:0000256" key="11">
    <source>
        <dbReference type="ARBA" id="ARBA00023157"/>
    </source>
</evidence>
<dbReference type="PROSITE" id="PS00232">
    <property type="entry name" value="CADHERIN_1"/>
    <property type="match status" value="5"/>
</dbReference>
<evidence type="ECO:0000256" key="4">
    <source>
        <dbReference type="ARBA" id="ARBA00022692"/>
    </source>
</evidence>
<name>A0A7E4VR33_PANRE</name>
<dbReference type="FunFam" id="2.60.40.60:FF:000029">
    <property type="entry name" value="Cadherin EGF LAG seven-pass G-type receptor 3"/>
    <property type="match status" value="1"/>
</dbReference>
<feature type="domain" description="Cadherin" evidence="21">
    <location>
        <begin position="920"/>
        <end position="1027"/>
    </location>
</feature>
<dbReference type="FunFam" id="2.60.40.60:FF:000039">
    <property type="entry name" value="FAT atypical cadherin 3"/>
    <property type="match status" value="1"/>
</dbReference>
<dbReference type="GO" id="GO:0008013">
    <property type="term" value="F:beta-catenin binding"/>
    <property type="evidence" value="ECO:0007669"/>
    <property type="project" value="TreeGrafter"/>
</dbReference>
<evidence type="ECO:0000256" key="10">
    <source>
        <dbReference type="ARBA" id="ARBA00023136"/>
    </source>
</evidence>
<keyword evidence="3 14" id="KW-0245">EGF-like domain</keyword>
<dbReference type="Gene3D" id="2.60.40.60">
    <property type="entry name" value="Cadherins"/>
    <property type="match status" value="8"/>
</dbReference>
<dbReference type="InterPro" id="IPR036445">
    <property type="entry name" value="GPCR_2_extracell_dom_sf"/>
</dbReference>
<evidence type="ECO:0000256" key="6">
    <source>
        <dbReference type="ARBA" id="ARBA00022737"/>
    </source>
</evidence>
<evidence type="ECO:0000256" key="12">
    <source>
        <dbReference type="ARBA" id="ARBA00023180"/>
    </source>
</evidence>
<feature type="disulfide bond" evidence="14">
    <location>
        <begin position="1305"/>
        <end position="1314"/>
    </location>
</feature>
<dbReference type="GO" id="GO:0007423">
    <property type="term" value="P:sensory organ development"/>
    <property type="evidence" value="ECO:0007669"/>
    <property type="project" value="UniProtKB-ARBA"/>
</dbReference>
<keyword evidence="6" id="KW-0677">Repeat</keyword>
<evidence type="ECO:0000313" key="23">
    <source>
        <dbReference type="WBParaSite" id="Pan_g24200.t1"/>
    </source>
</evidence>
<dbReference type="GO" id="GO:0007411">
    <property type="term" value="P:axon guidance"/>
    <property type="evidence" value="ECO:0007669"/>
    <property type="project" value="UniProtKB-ARBA"/>
</dbReference>
<dbReference type="PANTHER" id="PTHR24027">
    <property type="entry name" value="CADHERIN-23"/>
    <property type="match status" value="1"/>
</dbReference>
<sequence length="2763" mass="308366">MSICLPFFSSKVMSVIAILLAALLLPPSSALHNLREFVCVPCQNPGAEIDVKLHTDRRCLEKGQKLFHWSNVAKADGDICAFPTFLPNATMKIGVDPETSSVYLQNTVCIDYFGIALPYRVFCKNVDRWVDAKLRVLRQSPKKVNPLDVGRRKRWLRRRNHKVLPIHFQQERYVIDVSEDVPVKTVVAKLQAVHEKDQPLYYSMLAPEDSRSMDLFSLDTTNGEITVAKSLDRETLAKHVFKVTVYERLDPSVSTSTNVVVNVKDVQDNSPIFEKNVYFAEIREDAPIGTTVISVFASDPDEGPNGTVHYSLSDGEGSDLLSIDSKSGVISTQKQLDRETLSFIRLNVIATDAGVPPLSSQAMIELTINDVNDNAPVFEQKFYNITVFENVTIPSVIAKIYANDLDAGQNGAFSVMLFPVFFNDSSAFVGKVHYSIVTTSTSDLFYLDYDTGELSIKQAAQPRQSPLSLIIRAKDGGHPSHSSTVHCQVNILDVNDHAPQYIVSGNDGHTILVEESVPIGREIGRIFAVDEDFGENGDVRYEVIEDDSNGAFNLDATSGAITTAIELDRETRDKYKLRVAAKDRGNPPLNTTADLSIIVKDVNDNVPTFEHKVYNLTLSENTPRGSKLLQLVAKDADLDQKVVYNIEKMPKKQFTLVNLGENGAILSLAQEFQPTDHAMEVVVSATDQGGLQGKCIVRIVIDDVNTPPRFIDNPVSVKIPENSPIGFHVVKMITEDTDREENAQLTFKIDSDKFQIDPSSGLISTKAVLDREEQSMYAVSIEVSDSGTPPMSSSTVLEIILVDENDNAPEFSEPQYEVRILENIAVGTSFLQLKATDPDEGANGIVNYFLNESDPTVELDHFRLDQTSGLLRVNRPLDREKLEAYVLPVTAMDRGDPPQKTMTTISIILVDVNDNAPQFEKQSYDFWVAENSPQGTLVGTLKASDPDDGENAKIEFRIVGGRDAQLFDIEADPTEAGVVKILARTEFDYEAKANRFTIELQASSGQLSSTVPVTIHVSDVNDNRPQLKDFLALITTFNGDSIDVNLGSMPAYDPDHNATLEHYLEENDVIAVEEFSGKLILKTGFNRQINMEQKACVSDGPNTVCARCHISYVSVTEESLRESVTIRIHGLKVDEFLELSVYRRFLDAMASVSTKWLQEYFRIFSVKPESDWLNISFFVSVDDNILSLRRVEETILENVRRVSSLFGHKVDVLDDELCNDEPCPYFQKCRRSLKYVRNSRILEAETFVMRSLDTIRTFSCECPTGFTTNENLPGLCNQQIDLCYNSPCLHNGTCISLENSFRCKCEPDRTGPRCEFPLSKTMCTSLTCKNGAECHLQDGEPVCRYCRWQQPDADEFCRLRALSFGGNGSVIIPRMPGRYEWDLSLSIATVSGNGVILYTGDRRKSDFLEVSIENGLPRVEISLGGESKTAVKMPDWPENRVNDGEWHTLKLKYADRKLRLSVDDCDDHLSLTMARRIGYKHCAVETKIDLPSRCLDASVPCHRSLDLNLATYLGNLPASQQSTSKMTPGFIGCVRDFYLDGNFVDFSDFETLEKFGDASAGCQRYRPDRCKYAQPCDGGSRCVDRWQGHLCQCNQRTSMTAPSCALETTSVISLFSDEAYAMWRLPASFRSPLTLHFEFRTRERKTQVVVLEFDLKSHMFLFSVENGHALIRIGADQYFMPFPTLADASWHFVDVVFKKSQFEVTIDQYNSKTFALSSHVSGVPQQLYSGQAPSTSYPHAFQGCIRNIELNGIKLKVLESSQTRPNCQVPNACTASTDACPKKSSCVRDWDRHNCICNRGYVGDSCIDVCSIAGICNNEGLCVRANSTRGYECLCPEGFKGPNCEQRDLPKVCPAGWFGSYPHCQKCGCLTRRGFKQQCDKLTGQCLCQSGTFLEKGRCKPCECGYGSTSPMCNTVTGQCPCSGESIGRRCDRCRSATAVLDRKTLKCVRIKERCPAQIEGGIQWPSTLHGVVARQSCPRQQMGIATRKCTTLSEWESLNDYNCTLSQLYDLNIKVSDKFDVFDAGRQLLNLTSNMPYIKNKNVDLAINIFEGIVVAEAKNSLGASRRHSRHVRDSQFTKNIVDIGDVLFDQLLKQNQFDKLITILYDYGVLLSSVHEAANYLKPFQVMRANLVFAVDLLDSRKYPNNVFNLPKYDQFAPPEPEIDRISQAQIDYFHAHRITVIGHENFAMSTVFYSVVTKPQCYGCEHSLVMVHHLTAAEADPQPETIQVTFASGDVVGWRLPECVWLDFDSQLLASNGADESKENGVFDKLTYAFKSDIFSPEPKGKSLQWRNDHATLIGLNNTHVTCQYSLVSGGIFTVLIKPDSGSIIQFSLYSGEIPLTSPLLAAISMFFCVMALLVALFRQHLQTRIIRCTIILAFIFNLTVMFVTQKITITTTFCPVRNSLLTFGISFLFSWLFIYALHIYHSCAEGRPRSCKVLYGILGVLTPLALTATTFITAPTCSLTATTSAFWLIVTPLTVFLLLSFYAVATSFLISMNKKYNLIAAKFDLKKAVIVHSLMSLCCAFYNILAIFSFVRGHQNDGIELFTGVMSVIASAVLFYWSNWCPEPAAFDETDKANLWTNQEFPMSDPTAGLPILDAQKTATIERNHYQNRIYDGPPGEWVPDMISSETYVHHTLQRSLQLPPMAQQRRLASTSGAAQIPQILSPAQKVFGSQAGSTFSIMEDTLRHNTTLPRDSIGTPTSMSRRHFASGLETVSRSGSNASHTMTNTSKFSTVGDQLDNAYYTYSSTRFQNASTFK</sequence>
<dbReference type="SMART" id="SM00008">
    <property type="entry name" value="HormR"/>
    <property type="match status" value="1"/>
</dbReference>
<feature type="domain" description="Cadherin" evidence="21">
    <location>
        <begin position="169"/>
        <end position="273"/>
    </location>
</feature>
<feature type="domain" description="Laminin G" evidence="18">
    <location>
        <begin position="1361"/>
        <end position="1562"/>
    </location>
</feature>
<dbReference type="InterPro" id="IPR000742">
    <property type="entry name" value="EGF"/>
</dbReference>
<keyword evidence="22" id="KW-1185">Reference proteome</keyword>
<feature type="transmembrane region" description="Helical" evidence="16">
    <location>
        <begin position="2546"/>
        <end position="2565"/>
    </location>
</feature>
<dbReference type="SMART" id="SM00112">
    <property type="entry name" value="CA"/>
    <property type="match status" value="8"/>
</dbReference>
<feature type="domain" description="Laminin G" evidence="18">
    <location>
        <begin position="1610"/>
        <end position="1773"/>
    </location>
</feature>
<evidence type="ECO:0000313" key="22">
    <source>
        <dbReference type="Proteomes" id="UP000492821"/>
    </source>
</evidence>
<feature type="signal peptide" evidence="17">
    <location>
        <begin position="1"/>
        <end position="30"/>
    </location>
</feature>
<evidence type="ECO:0000256" key="2">
    <source>
        <dbReference type="ARBA" id="ARBA00004651"/>
    </source>
</evidence>
<dbReference type="InterPro" id="IPR013320">
    <property type="entry name" value="ConA-like_dom_sf"/>
</dbReference>
<organism evidence="22 23">
    <name type="scientific">Panagrellus redivivus</name>
    <name type="common">Microworm</name>
    <dbReference type="NCBI Taxonomy" id="6233"/>
    <lineage>
        <taxon>Eukaryota</taxon>
        <taxon>Metazoa</taxon>
        <taxon>Ecdysozoa</taxon>
        <taxon>Nematoda</taxon>
        <taxon>Chromadorea</taxon>
        <taxon>Rhabditida</taxon>
        <taxon>Tylenchina</taxon>
        <taxon>Panagrolaimomorpha</taxon>
        <taxon>Panagrolaimoidea</taxon>
        <taxon>Panagrolaimidae</taxon>
        <taxon>Panagrellus</taxon>
    </lineage>
</organism>
<feature type="transmembrane region" description="Helical" evidence="16">
    <location>
        <begin position="2518"/>
        <end position="2540"/>
    </location>
</feature>
<dbReference type="InterPro" id="IPR020894">
    <property type="entry name" value="Cadherin_CS"/>
</dbReference>
<feature type="transmembrane region" description="Helical" evidence="16">
    <location>
        <begin position="2474"/>
        <end position="2498"/>
    </location>
</feature>
<proteinExistence type="predicted"/>
<keyword evidence="7 13" id="KW-0106">Calcium</keyword>
<evidence type="ECO:0000256" key="3">
    <source>
        <dbReference type="ARBA" id="ARBA00022536"/>
    </source>
</evidence>
<evidence type="ECO:0000256" key="16">
    <source>
        <dbReference type="SAM" id="Phobius"/>
    </source>
</evidence>
<feature type="domain" description="EGF-like" evidence="19">
    <location>
        <begin position="1566"/>
        <end position="1605"/>
    </location>
</feature>
<feature type="region of interest" description="Disordered" evidence="15">
    <location>
        <begin position="2717"/>
        <end position="2737"/>
    </location>
</feature>
<dbReference type="SMART" id="SM00181">
    <property type="entry name" value="EGF"/>
    <property type="match status" value="6"/>
</dbReference>
<evidence type="ECO:0000259" key="18">
    <source>
        <dbReference type="PROSITE" id="PS50025"/>
    </source>
</evidence>
<feature type="domain" description="Cadherin" evidence="21">
    <location>
        <begin position="610"/>
        <end position="710"/>
    </location>
</feature>
<dbReference type="InterPro" id="IPR056286">
    <property type="entry name" value="Cadherin_CELSR1-3_9th"/>
</dbReference>
<keyword evidence="8" id="KW-0130">Cell adhesion</keyword>
<dbReference type="InterPro" id="IPR001791">
    <property type="entry name" value="Laminin_G"/>
</dbReference>
<evidence type="ECO:0000256" key="1">
    <source>
        <dbReference type="ARBA" id="ARBA00004167"/>
    </source>
</evidence>
<feature type="transmembrane region" description="Helical" evidence="16">
    <location>
        <begin position="2408"/>
        <end position="2429"/>
    </location>
</feature>
<evidence type="ECO:0000256" key="13">
    <source>
        <dbReference type="PROSITE-ProRule" id="PRU00043"/>
    </source>
</evidence>
<feature type="domain" description="EGF-like" evidence="19">
    <location>
        <begin position="1279"/>
        <end position="1315"/>
    </location>
</feature>
<dbReference type="SUPFAM" id="SSF82866">
    <property type="entry name" value="Multidrug efflux transporter AcrB transmembrane domain"/>
    <property type="match status" value="1"/>
</dbReference>
<dbReference type="InterPro" id="IPR039808">
    <property type="entry name" value="Cadherin"/>
</dbReference>
<dbReference type="SUPFAM" id="SSF49899">
    <property type="entry name" value="Concanavalin A-like lectins/glucanases"/>
    <property type="match status" value="2"/>
</dbReference>
<keyword evidence="11 14" id="KW-1015">Disulfide bond</keyword>
<dbReference type="CDD" id="cd00110">
    <property type="entry name" value="LamG"/>
    <property type="match status" value="2"/>
</dbReference>
<dbReference type="PRINTS" id="PR00205">
    <property type="entry name" value="CADHERIN"/>
</dbReference>
<dbReference type="SMART" id="SM00282">
    <property type="entry name" value="LamG"/>
    <property type="match status" value="2"/>
</dbReference>
<dbReference type="Pfam" id="PF02793">
    <property type="entry name" value="HRM"/>
    <property type="match status" value="1"/>
</dbReference>
<feature type="domain" description="Cadherin" evidence="21">
    <location>
        <begin position="812"/>
        <end position="919"/>
    </location>
</feature>
<feature type="compositionally biased region" description="Polar residues" evidence="15">
    <location>
        <begin position="2718"/>
        <end position="2737"/>
    </location>
</feature>
<comment type="subcellular location">
    <subcellularLocation>
        <location evidence="2">Cell membrane</location>
        <topology evidence="2">Multi-pass membrane protein</topology>
    </subcellularLocation>
    <subcellularLocation>
        <location evidence="1">Membrane</location>
        <topology evidence="1">Single-pass membrane protein</topology>
    </subcellularLocation>
</comment>
<feature type="domain" description="EGF-like" evidence="19">
    <location>
        <begin position="1807"/>
        <end position="1845"/>
    </location>
</feature>
<dbReference type="Pfam" id="PF23592">
    <property type="entry name" value="Cadherin_CELSR2_9th"/>
    <property type="match status" value="1"/>
</dbReference>
<feature type="transmembrane region" description="Helical" evidence="16">
    <location>
        <begin position="2347"/>
        <end position="2365"/>
    </location>
</feature>
<dbReference type="SMART" id="SM00179">
    <property type="entry name" value="EGF_CA"/>
    <property type="match status" value="2"/>
</dbReference>
<dbReference type="Pfam" id="PF00028">
    <property type="entry name" value="Cadherin"/>
    <property type="match status" value="6"/>
</dbReference>